<reference evidence="1 2" key="1">
    <citation type="submission" date="2024-07" db="EMBL/GenBank/DDBJ databases">
        <authorList>
            <person name="Yun M."/>
        </authorList>
    </citation>
    <scope>NUCLEOTIDE SEQUENCE [LARGE SCALE GENOMIC DNA]</scope>
    <source>
        <strain evidence="1 2">MS01</strain>
    </source>
</reference>
<sequence>MIDIYHFSNPLSTQCLTTEQCLTSITRDIAQRTHLHFVPIISTDVITKLENHALPFPMTHAVTDTAEILFNVILDFKAAQLEGNKKARHFLIQLQHELLINQQTYTLTLIENILDKVGINRSDFFDNRANKEVISAIIKDQKFAQKIMYKQSATLAMTFSKDTETQVLTDFSVNDLVLAFAPHLTPTVDTDSLRHHLKSYAY</sequence>
<organism evidence="1 2">
    <name type="scientific">Leuconostoc aquikimchii</name>
    <dbReference type="NCBI Taxonomy" id="3236804"/>
    <lineage>
        <taxon>Bacteria</taxon>
        <taxon>Bacillati</taxon>
        <taxon>Bacillota</taxon>
        <taxon>Bacilli</taxon>
        <taxon>Lactobacillales</taxon>
        <taxon>Lactobacillaceae</taxon>
        <taxon>Leuconostoc</taxon>
    </lineage>
</organism>
<dbReference type="Pfam" id="PF13743">
    <property type="entry name" value="Thioredoxin_5"/>
    <property type="match status" value="1"/>
</dbReference>
<proteinExistence type="predicted"/>
<gene>
    <name evidence="1" type="ORF">AB3K24_06420</name>
</gene>
<accession>A0ABV3S559</accession>
<protein>
    <submittedName>
        <fullName evidence="1">DsbA family protein</fullName>
    </submittedName>
</protein>
<name>A0ABV3S559_9LACO</name>
<evidence type="ECO:0000313" key="2">
    <source>
        <dbReference type="Proteomes" id="UP001556617"/>
    </source>
</evidence>
<dbReference type="Proteomes" id="UP001556617">
    <property type="component" value="Unassembled WGS sequence"/>
</dbReference>
<dbReference type="EMBL" id="JBFPER010000001">
    <property type="protein sequence ID" value="MEX0380984.1"/>
    <property type="molecule type" value="Genomic_DNA"/>
</dbReference>
<keyword evidence="2" id="KW-1185">Reference proteome</keyword>
<comment type="caution">
    <text evidence="1">The sequence shown here is derived from an EMBL/GenBank/DDBJ whole genome shotgun (WGS) entry which is preliminary data.</text>
</comment>
<evidence type="ECO:0000313" key="1">
    <source>
        <dbReference type="EMBL" id="MEX0380984.1"/>
    </source>
</evidence>
<dbReference type="RefSeq" id="WP_367974449.1">
    <property type="nucleotide sequence ID" value="NZ_JBFPEQ010000001.1"/>
</dbReference>